<accession>A0A1I2KXR7</accession>
<name>A0A1I2KXR7_9CLOT</name>
<reference evidence="1 2" key="1">
    <citation type="submission" date="2016-10" db="EMBL/GenBank/DDBJ databases">
        <authorList>
            <person name="de Groot N.N."/>
        </authorList>
    </citation>
    <scope>NUCLEOTIDE SEQUENCE [LARGE SCALE GENOMIC DNA]</scope>
    <source>
        <strain evidence="1 2">NLAE-zl-G419</strain>
    </source>
</reference>
<evidence type="ECO:0000313" key="1">
    <source>
        <dbReference type="EMBL" id="SFF69831.1"/>
    </source>
</evidence>
<sequence length="325" mass="38235">MIIIMKSDMINILDFNGVVKVMKSGLNEIFMTDLKEGKLKELLDFVKKDDTLSLEIRQNFIELYYRGQKICKVISENNDYKIIDLSQNNDDIERCCYEWTRYIPLMKQNIDFYLHDNPNLEMEYGQCLVRENNRNAQSDKTDYYMASMEYSRDEENKINLVGIKWLATESSRTKGDRIALAFIEMKYGDKKPIEDSILQKHTEDLNEFTQNKRNLFGIYEDIEIIFNQKVELGLINGVDKEITINRNIKPELILVVSSHRGENHELISEIRKVTTSFDYSNLVQNINMKVAKTNYAGYGLYEEQILNIQEFVNECQDIWGVHVDY</sequence>
<gene>
    <name evidence="1" type="ORF">SAMN04487885_10723</name>
</gene>
<dbReference type="Proteomes" id="UP000182135">
    <property type="component" value="Unassembled WGS sequence"/>
</dbReference>
<organism evidence="1 2">
    <name type="scientific">Clostridium cadaveris</name>
    <dbReference type="NCBI Taxonomy" id="1529"/>
    <lineage>
        <taxon>Bacteria</taxon>
        <taxon>Bacillati</taxon>
        <taxon>Bacillota</taxon>
        <taxon>Clostridia</taxon>
        <taxon>Eubacteriales</taxon>
        <taxon>Clostridiaceae</taxon>
        <taxon>Clostridium</taxon>
    </lineage>
</organism>
<proteinExistence type="predicted"/>
<dbReference type="STRING" id="1529.SAMN04487885_10723"/>
<evidence type="ECO:0000313" key="2">
    <source>
        <dbReference type="Proteomes" id="UP000182135"/>
    </source>
</evidence>
<dbReference type="eggNOG" id="ENOG5032X0Z">
    <property type="taxonomic scope" value="Bacteria"/>
</dbReference>
<dbReference type="EMBL" id="FOOE01000007">
    <property type="protein sequence ID" value="SFF69831.1"/>
    <property type="molecule type" value="Genomic_DNA"/>
</dbReference>
<dbReference type="AlphaFoldDB" id="A0A1I2KXR7"/>
<protein>
    <submittedName>
        <fullName evidence="1">Uncharacterized protein</fullName>
    </submittedName>
</protein>
<keyword evidence="2" id="KW-1185">Reference proteome</keyword>